<sequence length="88" mass="10255">QTYLITPRQKTPGPWVVGKSHDAFARRKICPDFADNLILSNNTSPFPSQWYALSNSLSLVWLRKLTRKDREKAFPWRTVTPQSLLLHF</sequence>
<comment type="caution">
    <text evidence="1">The sequence shown here is derived from an EMBL/GenBank/DDBJ whole genome shotgun (WGS) entry which is preliminary data.</text>
</comment>
<organism evidence="1 2">
    <name type="scientific">Neisseria elongata subsp. glycolytica ATCC 29315</name>
    <dbReference type="NCBI Taxonomy" id="546263"/>
    <lineage>
        <taxon>Bacteria</taxon>
        <taxon>Pseudomonadati</taxon>
        <taxon>Pseudomonadota</taxon>
        <taxon>Betaproteobacteria</taxon>
        <taxon>Neisseriales</taxon>
        <taxon>Neisseriaceae</taxon>
        <taxon>Neisseria</taxon>
    </lineage>
</organism>
<gene>
    <name evidence="1" type="ORF">NEIELOOT_01878</name>
</gene>
<evidence type="ECO:0000313" key="2">
    <source>
        <dbReference type="Proteomes" id="UP000005536"/>
    </source>
</evidence>
<reference evidence="1 2" key="1">
    <citation type="submission" date="2010-02" db="EMBL/GenBank/DDBJ databases">
        <authorList>
            <person name="Weinstock G."/>
            <person name="Sodergren E."/>
            <person name="Clifton S."/>
            <person name="Fulton L."/>
            <person name="Fulton B."/>
            <person name="Courtney L."/>
            <person name="Fronick C."/>
            <person name="Harrison M."/>
            <person name="Strong C."/>
            <person name="Farmer C."/>
            <person name="Delahaunty K."/>
            <person name="Markovic C."/>
            <person name="Hall O."/>
            <person name="Minx P."/>
            <person name="Tomlinson C."/>
            <person name="Mitreva M."/>
            <person name="Nelson J."/>
            <person name="Hou S."/>
            <person name="Wollam A."/>
            <person name="Pepin K.H."/>
            <person name="Johnson M."/>
            <person name="Bhonagiri V."/>
            <person name="Zhang X."/>
            <person name="Suruliraj S."/>
            <person name="Warren W."/>
            <person name="Chinwalla A."/>
            <person name="Mardis E.R."/>
            <person name="Wilson R.K."/>
        </authorList>
    </citation>
    <scope>NUCLEOTIDE SEQUENCE [LARGE SCALE GENOMIC DNA]</scope>
    <source>
        <strain evidence="1 2">ATCC 29315</strain>
    </source>
</reference>
<proteinExistence type="predicted"/>
<feature type="non-terminal residue" evidence="1">
    <location>
        <position position="1"/>
    </location>
</feature>
<dbReference type="Proteomes" id="UP000005536">
    <property type="component" value="Unassembled WGS sequence"/>
</dbReference>
<dbReference type="AlphaFoldDB" id="D4DS35"/>
<accession>D4DS35</accession>
<dbReference type="EMBL" id="ADBF01000172">
    <property type="protein sequence ID" value="EFE49351.1"/>
    <property type="molecule type" value="Genomic_DNA"/>
</dbReference>
<name>D4DS35_NEIEG</name>
<protein>
    <submittedName>
        <fullName evidence="1">Uncharacterized protein</fullName>
    </submittedName>
</protein>
<evidence type="ECO:0000313" key="1">
    <source>
        <dbReference type="EMBL" id="EFE49351.1"/>
    </source>
</evidence>